<keyword evidence="3" id="KW-1185">Reference proteome</keyword>
<dbReference type="Proteomes" id="UP000319663">
    <property type="component" value="Unassembled WGS sequence"/>
</dbReference>
<evidence type="ECO:0000256" key="1">
    <source>
        <dbReference type="SAM" id="MobiDB-lite"/>
    </source>
</evidence>
<protein>
    <submittedName>
        <fullName evidence="2">Uncharacterized protein</fullName>
    </submittedName>
</protein>
<evidence type="ECO:0000313" key="3">
    <source>
        <dbReference type="Proteomes" id="UP000319663"/>
    </source>
</evidence>
<sequence length="137" mass="15279">MAIFRRAFLALGGGRIGALPGDVLNDLCELQNLYFRDHVVGTAHASLLMYYYHHGDDGNQRDNGRQGDQENQEDPGDEARFSKRRRTKQSHSGHCGHQLFAIPRAMHVTDGAYSAPSTASSSFPTWVARLGSWTQLY</sequence>
<comment type="caution">
    <text evidence="2">The sequence shown here is derived from an EMBL/GenBank/DDBJ whole genome shotgun (WGS) entry which is preliminary data.</text>
</comment>
<proteinExistence type="predicted"/>
<gene>
    <name evidence="2" type="ORF">MPDQ_003262</name>
</gene>
<dbReference type="EMBL" id="VIFY01000021">
    <property type="protein sequence ID" value="TQB75287.1"/>
    <property type="molecule type" value="Genomic_DNA"/>
</dbReference>
<name>A0A507R365_MONPU</name>
<dbReference type="AlphaFoldDB" id="A0A507R365"/>
<organism evidence="2 3">
    <name type="scientific">Monascus purpureus</name>
    <name type="common">Red mold</name>
    <name type="synonym">Monascus anka</name>
    <dbReference type="NCBI Taxonomy" id="5098"/>
    <lineage>
        <taxon>Eukaryota</taxon>
        <taxon>Fungi</taxon>
        <taxon>Dikarya</taxon>
        <taxon>Ascomycota</taxon>
        <taxon>Pezizomycotina</taxon>
        <taxon>Eurotiomycetes</taxon>
        <taxon>Eurotiomycetidae</taxon>
        <taxon>Eurotiales</taxon>
        <taxon>Aspergillaceae</taxon>
        <taxon>Monascus</taxon>
    </lineage>
</organism>
<feature type="compositionally biased region" description="Basic residues" evidence="1">
    <location>
        <begin position="82"/>
        <end position="91"/>
    </location>
</feature>
<reference evidence="2 3" key="1">
    <citation type="submission" date="2019-06" db="EMBL/GenBank/DDBJ databases">
        <title>Wine fermentation using esterase from Monascus purpureus.</title>
        <authorList>
            <person name="Geng C."/>
            <person name="Zhang Y."/>
        </authorList>
    </citation>
    <scope>NUCLEOTIDE SEQUENCE [LARGE SCALE GENOMIC DNA]</scope>
    <source>
        <strain evidence="2">HQ1</strain>
    </source>
</reference>
<feature type="region of interest" description="Disordered" evidence="1">
    <location>
        <begin position="58"/>
        <end position="96"/>
    </location>
</feature>
<feature type="compositionally biased region" description="Basic and acidic residues" evidence="1">
    <location>
        <begin position="58"/>
        <end position="68"/>
    </location>
</feature>
<accession>A0A507R365</accession>
<evidence type="ECO:0000313" key="2">
    <source>
        <dbReference type="EMBL" id="TQB75287.1"/>
    </source>
</evidence>